<dbReference type="Proteomes" id="UP000036987">
    <property type="component" value="Unassembled WGS sequence"/>
</dbReference>
<feature type="region of interest" description="Disordered" evidence="1">
    <location>
        <begin position="318"/>
        <end position="367"/>
    </location>
</feature>
<gene>
    <name evidence="2" type="ORF">ZOSMA_58G00890</name>
</gene>
<reference evidence="3" key="1">
    <citation type="journal article" date="2016" name="Nature">
        <title>The genome of the seagrass Zostera marina reveals angiosperm adaptation to the sea.</title>
        <authorList>
            <person name="Olsen J.L."/>
            <person name="Rouze P."/>
            <person name="Verhelst B."/>
            <person name="Lin Y.-C."/>
            <person name="Bayer T."/>
            <person name="Collen J."/>
            <person name="Dattolo E."/>
            <person name="De Paoli E."/>
            <person name="Dittami S."/>
            <person name="Maumus F."/>
            <person name="Michel G."/>
            <person name="Kersting A."/>
            <person name="Lauritano C."/>
            <person name="Lohaus R."/>
            <person name="Toepel M."/>
            <person name="Tonon T."/>
            <person name="Vanneste K."/>
            <person name="Amirebrahimi M."/>
            <person name="Brakel J."/>
            <person name="Bostroem C."/>
            <person name="Chovatia M."/>
            <person name="Grimwood J."/>
            <person name="Jenkins J.W."/>
            <person name="Jueterbock A."/>
            <person name="Mraz A."/>
            <person name="Stam W.T."/>
            <person name="Tice H."/>
            <person name="Bornberg-Bauer E."/>
            <person name="Green P.J."/>
            <person name="Pearson G.A."/>
            <person name="Procaccini G."/>
            <person name="Duarte C.M."/>
            <person name="Schmutz J."/>
            <person name="Reusch T.B.H."/>
            <person name="Van de Peer Y."/>
        </authorList>
    </citation>
    <scope>NUCLEOTIDE SEQUENCE [LARGE SCALE GENOMIC DNA]</scope>
    <source>
        <strain evidence="3">cv. Finnish</strain>
    </source>
</reference>
<evidence type="ECO:0000313" key="2">
    <source>
        <dbReference type="EMBL" id="KMZ60631.1"/>
    </source>
</evidence>
<feature type="region of interest" description="Disordered" evidence="1">
    <location>
        <begin position="43"/>
        <end position="255"/>
    </location>
</feature>
<proteinExistence type="predicted"/>
<dbReference type="GO" id="GO:0003743">
    <property type="term" value="F:translation initiation factor activity"/>
    <property type="evidence" value="ECO:0000318"/>
    <property type="project" value="GO_Central"/>
</dbReference>
<protein>
    <submittedName>
        <fullName evidence="2">Eukaryotic initiation factor 4B</fullName>
    </submittedName>
</protein>
<accession>A0A0K9NV59</accession>
<keyword evidence="2" id="KW-0396">Initiation factor</keyword>
<feature type="region of interest" description="Disordered" evidence="1">
    <location>
        <begin position="456"/>
        <end position="532"/>
    </location>
</feature>
<feature type="compositionally biased region" description="Polar residues" evidence="1">
    <location>
        <begin position="327"/>
        <end position="346"/>
    </location>
</feature>
<keyword evidence="2" id="KW-0648">Protein biosynthesis</keyword>
<feature type="compositionally biased region" description="Gly residues" evidence="1">
    <location>
        <begin position="111"/>
        <end position="127"/>
    </location>
</feature>
<feature type="compositionally biased region" description="Low complexity" evidence="1">
    <location>
        <begin position="222"/>
        <end position="231"/>
    </location>
</feature>
<evidence type="ECO:0000313" key="3">
    <source>
        <dbReference type="Proteomes" id="UP000036987"/>
    </source>
</evidence>
<dbReference type="InterPro" id="IPR010433">
    <property type="entry name" value="EIF-4B_pln"/>
</dbReference>
<dbReference type="PANTHER" id="PTHR32091">
    <property type="entry name" value="EUKARYOTIC TRANSLATION INITIATION FACTOR 4B"/>
    <property type="match status" value="1"/>
</dbReference>
<dbReference type="EMBL" id="LFYR01001606">
    <property type="protein sequence ID" value="KMZ60631.1"/>
    <property type="molecule type" value="Genomic_DNA"/>
</dbReference>
<feature type="compositionally biased region" description="Gly residues" evidence="1">
    <location>
        <begin position="242"/>
        <end position="251"/>
    </location>
</feature>
<feature type="region of interest" description="Disordered" evidence="1">
    <location>
        <begin position="1"/>
        <end position="24"/>
    </location>
</feature>
<dbReference type="AlphaFoldDB" id="A0A0K9NV59"/>
<name>A0A0K9NV59_ZOSMR</name>
<feature type="compositionally biased region" description="Basic and acidic residues" evidence="1">
    <location>
        <begin position="176"/>
        <end position="186"/>
    </location>
</feature>
<feature type="compositionally biased region" description="Basic and acidic residues" evidence="1">
    <location>
        <begin position="98"/>
        <end position="110"/>
    </location>
</feature>
<sequence length="532" mass="57712">MASNPSTKPWGGGMGSWALEAEQAEADEIIEPPSQSFPSLKEAVAVKPKKKNKGTKLSLSEFTTGAHVGPGFGRSGRDPIIEAKGLTPDEILRLPTGPRERTAEEIEQGRHGGGFRNYGSYGGGGGGGRRDEGEGRRGYGTGFGEEGARSGYEQVSSRADDADNWGAGKKSFAGDMPRRESRDRYENLGNGGGGGGMRADEVDNWGAGKKQMIPPARGSGFGFHDSSSGSADSDRWARGRDFGGGSAGDFGGVTRINGDRVRTRLVLDPPKKNATTDVVAAVGGGDGAGKTHASVFGAARPREEVLAEKGVDWRKVDIDIETKKTNSRPGSAQSRDSTSSLNTNSAPEMAVKPRPKSNPFGDAKPREILLEERGKDWRKIDIELEHRSIDRIESEHEKMLKELISDHRKTLSILTDTGESTEHSSEEINKLNDEIIAREKELEQLMHDLDDKVKFGQRSVNEFGPGSRPPSRSSIPDESRSSNYNERPGSRGSVGDAWSRSSEERRGFRTGNREGGFFGNQSNRPLSRERRW</sequence>
<feature type="compositionally biased region" description="Basic and acidic residues" evidence="1">
    <location>
        <begin position="128"/>
        <end position="137"/>
    </location>
</feature>
<dbReference type="OrthoDB" id="2021148at2759"/>
<keyword evidence="3" id="KW-1185">Reference proteome</keyword>
<feature type="compositionally biased region" description="Basic and acidic residues" evidence="1">
    <location>
        <begin position="232"/>
        <end position="241"/>
    </location>
</feature>
<dbReference type="GO" id="GO:0003729">
    <property type="term" value="F:mRNA binding"/>
    <property type="evidence" value="ECO:0000318"/>
    <property type="project" value="GO_Central"/>
</dbReference>
<dbReference type="STRING" id="29655.A0A0K9NV59"/>
<dbReference type="PANTHER" id="PTHR32091:SF20">
    <property type="entry name" value="EUKARYOTIC TRANSLATION INITIATION FACTOR 4B1"/>
    <property type="match status" value="1"/>
</dbReference>
<evidence type="ECO:0000256" key="1">
    <source>
        <dbReference type="SAM" id="MobiDB-lite"/>
    </source>
</evidence>
<dbReference type="OMA" id="YGAQGQR"/>
<dbReference type="Pfam" id="PF06273">
    <property type="entry name" value="eIF-4B"/>
    <property type="match status" value="1"/>
</dbReference>
<comment type="caution">
    <text evidence="2">The sequence shown here is derived from an EMBL/GenBank/DDBJ whole genome shotgun (WGS) entry which is preliminary data.</text>
</comment>
<organism evidence="2 3">
    <name type="scientific">Zostera marina</name>
    <name type="common">Eelgrass</name>
    <dbReference type="NCBI Taxonomy" id="29655"/>
    <lineage>
        <taxon>Eukaryota</taxon>
        <taxon>Viridiplantae</taxon>
        <taxon>Streptophyta</taxon>
        <taxon>Embryophyta</taxon>
        <taxon>Tracheophyta</taxon>
        <taxon>Spermatophyta</taxon>
        <taxon>Magnoliopsida</taxon>
        <taxon>Liliopsida</taxon>
        <taxon>Zosteraceae</taxon>
        <taxon>Zostera</taxon>
    </lineage>
</organism>